<feature type="region of interest" description="Disordered" evidence="1">
    <location>
        <begin position="1"/>
        <end position="26"/>
    </location>
</feature>
<proteinExistence type="predicted"/>
<feature type="compositionally biased region" description="Basic and acidic residues" evidence="1">
    <location>
        <begin position="50"/>
        <end position="98"/>
    </location>
</feature>
<dbReference type="Proteomes" id="UP000053097">
    <property type="component" value="Unassembled WGS sequence"/>
</dbReference>
<reference evidence="2 3" key="1">
    <citation type="journal article" date="2014" name="Curr. Biol.">
        <title>The genome of the clonal raider ant Cerapachys biroi.</title>
        <authorList>
            <person name="Oxley P.R."/>
            <person name="Ji L."/>
            <person name="Fetter-Pruneda I."/>
            <person name="McKenzie S.K."/>
            <person name="Li C."/>
            <person name="Hu H."/>
            <person name="Zhang G."/>
            <person name="Kronauer D.J."/>
        </authorList>
    </citation>
    <scope>NUCLEOTIDE SEQUENCE [LARGE SCALE GENOMIC DNA]</scope>
</reference>
<feature type="region of interest" description="Disordered" evidence="1">
    <location>
        <begin position="50"/>
        <end position="104"/>
    </location>
</feature>
<dbReference type="OMA" id="RANRTKN"/>
<organism evidence="2 3">
    <name type="scientific">Ooceraea biroi</name>
    <name type="common">Clonal raider ant</name>
    <name type="synonym">Cerapachys biroi</name>
    <dbReference type="NCBI Taxonomy" id="2015173"/>
    <lineage>
        <taxon>Eukaryota</taxon>
        <taxon>Metazoa</taxon>
        <taxon>Ecdysozoa</taxon>
        <taxon>Arthropoda</taxon>
        <taxon>Hexapoda</taxon>
        <taxon>Insecta</taxon>
        <taxon>Pterygota</taxon>
        <taxon>Neoptera</taxon>
        <taxon>Endopterygota</taxon>
        <taxon>Hymenoptera</taxon>
        <taxon>Apocrita</taxon>
        <taxon>Aculeata</taxon>
        <taxon>Formicoidea</taxon>
        <taxon>Formicidae</taxon>
        <taxon>Dorylinae</taxon>
        <taxon>Ooceraea</taxon>
    </lineage>
</organism>
<gene>
    <name evidence="2" type="ORF">X777_02105</name>
</gene>
<dbReference type="AlphaFoldDB" id="A0A026WNF4"/>
<keyword evidence="3" id="KW-1185">Reference proteome</keyword>
<evidence type="ECO:0000256" key="1">
    <source>
        <dbReference type="SAM" id="MobiDB-lite"/>
    </source>
</evidence>
<sequence length="120" mass="13981">MRANRTKNSASASFGGSPHRNDGSFLEGGQCAVRQRIDCLRGFTMKWHGRWRENEGEKEKKERVETKERPKEQVRETRVESKWRRGESRVNHRAENATKIRAAKGKGRVEEDDLWLCVAR</sequence>
<dbReference type="EMBL" id="KK107144">
    <property type="protein sequence ID" value="EZA57565.1"/>
    <property type="molecule type" value="Genomic_DNA"/>
</dbReference>
<evidence type="ECO:0000313" key="3">
    <source>
        <dbReference type="Proteomes" id="UP000053097"/>
    </source>
</evidence>
<protein>
    <submittedName>
        <fullName evidence="2">Uncharacterized protein</fullName>
    </submittedName>
</protein>
<evidence type="ECO:0000313" key="2">
    <source>
        <dbReference type="EMBL" id="EZA57565.1"/>
    </source>
</evidence>
<feature type="compositionally biased region" description="Polar residues" evidence="1">
    <location>
        <begin position="1"/>
        <end position="14"/>
    </location>
</feature>
<name>A0A026WNF4_OOCBI</name>
<accession>A0A026WNF4</accession>